<dbReference type="EMBL" id="GL770302">
    <property type="protein sequence ID" value="EFZ10198.1"/>
    <property type="molecule type" value="Genomic_DNA"/>
</dbReference>
<dbReference type="PANTHER" id="PTHR21351">
    <property type="entry name" value="BARDET-BIEDL SYNDROME PROTEIN 5"/>
    <property type="match status" value="1"/>
</dbReference>
<dbReference type="GO" id="GO:0036064">
    <property type="term" value="C:ciliary basal body"/>
    <property type="evidence" value="ECO:0007669"/>
    <property type="project" value="TreeGrafter"/>
</dbReference>
<evidence type="ECO:0000313" key="9">
    <source>
        <dbReference type="EMBL" id="EFZ10198.1"/>
    </source>
</evidence>
<feature type="non-terminal residue" evidence="9">
    <location>
        <position position="186"/>
    </location>
</feature>
<keyword evidence="5" id="KW-0969">Cilium</keyword>
<name>E9JAF5_SOLIN</name>
<reference evidence="9" key="1">
    <citation type="journal article" date="2011" name="Proc. Natl. Acad. Sci. U.S.A.">
        <title>The genome of the fire ant Solenopsis invicta.</title>
        <authorList>
            <person name="Wurm Y."/>
            <person name="Wang J."/>
            <person name="Riba-Grognuz O."/>
            <person name="Corona M."/>
            <person name="Nygaard S."/>
            <person name="Hunt B.G."/>
            <person name="Ingram K.K."/>
            <person name="Falquet L."/>
            <person name="Nipitwattanaphon M."/>
            <person name="Gotzek D."/>
            <person name="Dijkstra M.B."/>
            <person name="Oettler J."/>
            <person name="Comtesse F."/>
            <person name="Shih C.J."/>
            <person name="Wu W.J."/>
            <person name="Yang C.C."/>
            <person name="Thomas J."/>
            <person name="Beaudoing E."/>
            <person name="Pradervand S."/>
            <person name="Flegel V."/>
            <person name="Cook E.D."/>
            <person name="Fabbretti R."/>
            <person name="Stockinger H."/>
            <person name="Long L."/>
            <person name="Farmerie W.G."/>
            <person name="Oakey J."/>
            <person name="Boomsma J.J."/>
            <person name="Pamilo P."/>
            <person name="Yi S.V."/>
            <person name="Heinze J."/>
            <person name="Goodisman M.A."/>
            <person name="Farinelli L."/>
            <person name="Harshman K."/>
            <person name="Hulo N."/>
            <person name="Cerutti L."/>
            <person name="Xenarios I."/>
            <person name="Shoemaker D."/>
            <person name="Keller L."/>
        </authorList>
    </citation>
    <scope>NUCLEOTIDE SEQUENCE [LARGE SCALE GENOMIC DNA]</scope>
</reference>
<protein>
    <recommendedName>
        <fullName evidence="8">BBSome complex member BBS5 PH domain-containing protein</fullName>
    </recommendedName>
</protein>
<dbReference type="GO" id="GO:0034464">
    <property type="term" value="C:BBSome"/>
    <property type="evidence" value="ECO:0007669"/>
    <property type="project" value="InterPro"/>
</dbReference>
<evidence type="ECO:0000256" key="5">
    <source>
        <dbReference type="ARBA" id="ARBA00023069"/>
    </source>
</evidence>
<evidence type="ECO:0000259" key="8">
    <source>
        <dbReference type="Pfam" id="PF07289"/>
    </source>
</evidence>
<dbReference type="PANTHER" id="PTHR21351:SF0">
    <property type="entry name" value="BARDET-BIEDL SYNDROME 5 PROTEIN"/>
    <property type="match status" value="1"/>
</dbReference>
<dbReference type="GO" id="GO:0060271">
    <property type="term" value="P:cilium assembly"/>
    <property type="evidence" value="ECO:0007669"/>
    <property type="project" value="TreeGrafter"/>
</dbReference>
<dbReference type="HOGENOM" id="CLU_1456206_0_0_1"/>
<organism>
    <name type="scientific">Solenopsis invicta</name>
    <name type="common">Red imported fire ant</name>
    <name type="synonym">Solenopsis wagneri</name>
    <dbReference type="NCBI Taxonomy" id="13686"/>
    <lineage>
        <taxon>Eukaryota</taxon>
        <taxon>Metazoa</taxon>
        <taxon>Ecdysozoa</taxon>
        <taxon>Arthropoda</taxon>
        <taxon>Hexapoda</taxon>
        <taxon>Insecta</taxon>
        <taxon>Pterygota</taxon>
        <taxon>Neoptera</taxon>
        <taxon>Endopterygota</taxon>
        <taxon>Hymenoptera</taxon>
        <taxon>Apocrita</taxon>
        <taxon>Aculeata</taxon>
        <taxon>Formicoidea</taxon>
        <taxon>Formicidae</taxon>
        <taxon>Myrmicinae</taxon>
        <taxon>Solenopsis</taxon>
    </lineage>
</organism>
<dbReference type="InterPro" id="IPR014003">
    <property type="entry name" value="BBS5_PH"/>
</dbReference>
<sequence>MARNGAETFIKRIYTNYFDTCTISIPIKLLDIRGINKDIKQFNIGIGYNTFITVNTKILHTKQVFVVEKLLIHGINVQALHILTSFRNCRYEFMFTNHDTKSTRLYTSVIGVYRAYVSSKIYREIKLRSGIIHENRLILLPQEKVHSSVQDVWNLSVEQVSIKQKFLRRKPLEVFASRFKQAFNML</sequence>
<dbReference type="GO" id="GO:0032266">
    <property type="term" value="F:phosphatidylinositol-3-phosphate binding"/>
    <property type="evidence" value="ECO:0007669"/>
    <property type="project" value="TreeGrafter"/>
</dbReference>
<evidence type="ECO:0000256" key="4">
    <source>
        <dbReference type="ARBA" id="ARBA00022490"/>
    </source>
</evidence>
<keyword evidence="6" id="KW-0206">Cytoskeleton</keyword>
<dbReference type="Pfam" id="PF07289">
    <property type="entry name" value="BBL5"/>
    <property type="match status" value="1"/>
</dbReference>
<evidence type="ECO:0000256" key="1">
    <source>
        <dbReference type="ARBA" id="ARBA00004138"/>
    </source>
</evidence>
<proteinExistence type="inferred from homology"/>
<accession>E9JAF5</accession>
<keyword evidence="4" id="KW-0963">Cytoplasm</keyword>
<comment type="subcellular location">
    <subcellularLocation>
        <location evidence="1">Cell projection</location>
        <location evidence="1">Cilium</location>
    </subcellularLocation>
    <subcellularLocation>
        <location evidence="2">Cytoplasm</location>
        <location evidence="2">Cytoskeleton</location>
    </subcellularLocation>
</comment>
<evidence type="ECO:0000256" key="3">
    <source>
        <dbReference type="ARBA" id="ARBA00005822"/>
    </source>
</evidence>
<evidence type="ECO:0000256" key="6">
    <source>
        <dbReference type="ARBA" id="ARBA00023212"/>
    </source>
</evidence>
<comment type="similarity">
    <text evidence="3">Belongs to the BBS5 family.</text>
</comment>
<dbReference type="InterPro" id="IPR006606">
    <property type="entry name" value="BBL5"/>
</dbReference>
<gene>
    <name evidence="9" type="ORF">SINV_00673</name>
</gene>
<feature type="domain" description="BBSome complex member BBS5 PH" evidence="8">
    <location>
        <begin position="36"/>
        <end position="162"/>
    </location>
</feature>
<evidence type="ECO:0000256" key="2">
    <source>
        <dbReference type="ARBA" id="ARBA00004245"/>
    </source>
</evidence>
<keyword evidence="7" id="KW-0966">Cell projection</keyword>
<dbReference type="AlphaFoldDB" id="E9JAF5"/>
<evidence type="ECO:0000256" key="7">
    <source>
        <dbReference type="ARBA" id="ARBA00023273"/>
    </source>
</evidence>